<feature type="transmembrane region" description="Helical" evidence="1">
    <location>
        <begin position="6"/>
        <end position="23"/>
    </location>
</feature>
<feature type="domain" description="Secreted protein CSS2 C-terminal" evidence="2">
    <location>
        <begin position="94"/>
        <end position="169"/>
    </location>
</feature>
<accession>A0A4P6XJB8</accession>
<dbReference type="Proteomes" id="UP000292447">
    <property type="component" value="Chromosome I"/>
</dbReference>
<evidence type="ECO:0000259" key="2">
    <source>
        <dbReference type="Pfam" id="PF20521"/>
    </source>
</evidence>
<protein>
    <recommendedName>
        <fullName evidence="2">Secreted protein CSS2 C-terminal domain-containing protein</fullName>
    </recommendedName>
</protein>
<proteinExistence type="predicted"/>
<keyword evidence="1" id="KW-0472">Membrane</keyword>
<keyword evidence="1" id="KW-1133">Transmembrane helix</keyword>
<evidence type="ECO:0000256" key="1">
    <source>
        <dbReference type="SAM" id="Phobius"/>
    </source>
</evidence>
<dbReference type="Pfam" id="PF20521">
    <property type="entry name" value="DUF6736"/>
    <property type="match status" value="1"/>
</dbReference>
<evidence type="ECO:0000313" key="3">
    <source>
        <dbReference type="EMBL" id="QBM85771.1"/>
    </source>
</evidence>
<sequence length="204" mass="22505">MIQKVFTLFTYILVFIVAFVLGVQRMAAIESLGLGTSVSRFSGSRAGGQFSGLREGENRSTNQIPRTNTLLESVQSTTSKMYQNVYDTAHNWWFTGNNGCSVTKGQLGGIYYRFYAVGSCEANNTKRKIAGAVSKALAEVWPDWISENSCILMTNAGRWEGMLIIGPTKDAWAASCKPEKKVIFDAACSSAHWYEKCHGKLSDK</sequence>
<dbReference type="InterPro" id="IPR046624">
    <property type="entry name" value="CSS2_C"/>
</dbReference>
<organism evidence="3 4">
    <name type="scientific">Metschnikowia aff. pulcherrima</name>
    <dbReference type="NCBI Taxonomy" id="2163413"/>
    <lineage>
        <taxon>Eukaryota</taxon>
        <taxon>Fungi</taxon>
        <taxon>Dikarya</taxon>
        <taxon>Ascomycota</taxon>
        <taxon>Saccharomycotina</taxon>
        <taxon>Pichiomycetes</taxon>
        <taxon>Metschnikowiaceae</taxon>
        <taxon>Metschnikowia</taxon>
    </lineage>
</organism>
<keyword evidence="1" id="KW-0812">Transmembrane</keyword>
<dbReference type="AlphaFoldDB" id="A0A4P6XJB8"/>
<keyword evidence="4" id="KW-1185">Reference proteome</keyword>
<reference evidence="4" key="1">
    <citation type="submission" date="2019-03" db="EMBL/GenBank/DDBJ databases">
        <title>Snf2 controls pulcherriminic acid biosynthesis and connects pigmentation and antifungal activity of the yeast Metschnikowia pulcherrima.</title>
        <authorList>
            <person name="Gore-Lloyd D."/>
            <person name="Sumann I."/>
            <person name="Brachmann A.O."/>
            <person name="Schneeberger K."/>
            <person name="Ortiz-Merino R.A."/>
            <person name="Moreno-Beltran M."/>
            <person name="Schlaefli M."/>
            <person name="Kirner P."/>
            <person name="Santos Kron A."/>
            <person name="Wolfe K.H."/>
            <person name="Piel J."/>
            <person name="Ahrens C.H."/>
            <person name="Henk D."/>
            <person name="Freimoser F.M."/>
        </authorList>
    </citation>
    <scope>NUCLEOTIDE SEQUENCE [LARGE SCALE GENOMIC DNA]</scope>
    <source>
        <strain evidence="4">APC 1.2</strain>
    </source>
</reference>
<gene>
    <name evidence="3" type="ORF">METSCH_A03960</name>
</gene>
<dbReference type="EMBL" id="CP034456">
    <property type="protein sequence ID" value="QBM85771.1"/>
    <property type="molecule type" value="Genomic_DNA"/>
</dbReference>
<name>A0A4P6XJB8_9ASCO</name>
<evidence type="ECO:0000313" key="4">
    <source>
        <dbReference type="Proteomes" id="UP000292447"/>
    </source>
</evidence>